<protein>
    <submittedName>
        <fullName evidence="1">Uncharacterized protein</fullName>
    </submittedName>
</protein>
<dbReference type="RefSeq" id="WP_187015498.1">
    <property type="nucleotide sequence ID" value="NZ_JACOQI010000015.1"/>
</dbReference>
<dbReference type="EMBL" id="JACOQI010000015">
    <property type="protein sequence ID" value="MBC5771288.1"/>
    <property type="molecule type" value="Genomic_DNA"/>
</dbReference>
<keyword evidence="2" id="KW-1185">Reference proteome</keyword>
<name>A0A923MJ65_9FIRM</name>
<accession>A0A923MJ65</accession>
<proteinExistence type="predicted"/>
<evidence type="ECO:0000313" key="1">
    <source>
        <dbReference type="EMBL" id="MBC5771288.1"/>
    </source>
</evidence>
<comment type="caution">
    <text evidence="1">The sequence shown here is derived from an EMBL/GenBank/DDBJ whole genome shotgun (WGS) entry which is preliminary data.</text>
</comment>
<dbReference type="Proteomes" id="UP000620327">
    <property type="component" value="Unassembled WGS sequence"/>
</dbReference>
<evidence type="ECO:0000313" key="2">
    <source>
        <dbReference type="Proteomes" id="UP000620327"/>
    </source>
</evidence>
<organism evidence="1 2">
    <name type="scientific">Dysosmobacter segnis</name>
    <dbReference type="NCBI Taxonomy" id="2763042"/>
    <lineage>
        <taxon>Bacteria</taxon>
        <taxon>Bacillati</taxon>
        <taxon>Bacillota</taxon>
        <taxon>Clostridia</taxon>
        <taxon>Eubacteriales</taxon>
        <taxon>Oscillospiraceae</taxon>
        <taxon>Dysosmobacter</taxon>
    </lineage>
</organism>
<sequence>MNILQKLFQGKCIPVSEHGGNSYCEYEVAVEKLCKIAENLRQYGVPEELISALDKAENEILALEEERMFRFAIRYGAELQRELM</sequence>
<gene>
    <name evidence="1" type="ORF">H8Z83_13370</name>
</gene>
<reference evidence="1" key="1">
    <citation type="submission" date="2020-08" db="EMBL/GenBank/DDBJ databases">
        <title>Genome public.</title>
        <authorList>
            <person name="Liu C."/>
            <person name="Sun Q."/>
        </authorList>
    </citation>
    <scope>NUCLEOTIDE SEQUENCE</scope>
    <source>
        <strain evidence="1">BX15</strain>
    </source>
</reference>
<dbReference type="AlphaFoldDB" id="A0A923MJ65"/>